<evidence type="ECO:0000256" key="2">
    <source>
        <dbReference type="SAM" id="Phobius"/>
    </source>
</evidence>
<reference evidence="4 5" key="1">
    <citation type="submission" date="2018-03" db="EMBL/GenBank/DDBJ databases">
        <title>Characteristics and genome of n-alkane degrading marine bacteria Gordonia iterans isolated from crude oil contaminated in Tae-an, South Korea.</title>
        <authorList>
            <person name="Lee S.-S."/>
            <person name="Kim H."/>
        </authorList>
    </citation>
    <scope>NUCLEOTIDE SEQUENCE [LARGE SCALE GENOMIC DNA]</scope>
    <source>
        <strain evidence="4 5">Co17</strain>
    </source>
</reference>
<feature type="transmembrane region" description="Helical" evidence="2">
    <location>
        <begin position="202"/>
        <end position="222"/>
    </location>
</feature>
<protein>
    <recommendedName>
        <fullName evidence="3">Helix-hairpin-helix DNA-binding motif class 1 domain-containing protein</fullName>
    </recommendedName>
</protein>
<feature type="region of interest" description="Disordered" evidence="1">
    <location>
        <begin position="1"/>
        <end position="194"/>
    </location>
</feature>
<dbReference type="Gene3D" id="3.10.560.10">
    <property type="entry name" value="Outer membrane lipoprotein wza domain like"/>
    <property type="match status" value="1"/>
</dbReference>
<feature type="region of interest" description="Disordered" evidence="1">
    <location>
        <begin position="329"/>
        <end position="351"/>
    </location>
</feature>
<dbReference type="InterPro" id="IPR010994">
    <property type="entry name" value="RuvA_2-like"/>
</dbReference>
<evidence type="ECO:0000313" key="5">
    <source>
        <dbReference type="Proteomes" id="UP000239814"/>
    </source>
</evidence>
<dbReference type="EMBL" id="CP027433">
    <property type="protein sequence ID" value="AVM01193.1"/>
    <property type="molecule type" value="Genomic_DNA"/>
</dbReference>
<dbReference type="PANTHER" id="PTHR21180">
    <property type="entry name" value="ENDONUCLEASE/EXONUCLEASE/PHOSPHATASE FAMILY DOMAIN-CONTAINING PROTEIN 1"/>
    <property type="match status" value="1"/>
</dbReference>
<dbReference type="AlphaFoldDB" id="A0A2S0KHP4"/>
<feature type="compositionally biased region" description="Low complexity" evidence="1">
    <location>
        <begin position="38"/>
        <end position="49"/>
    </location>
</feature>
<evidence type="ECO:0000259" key="3">
    <source>
        <dbReference type="SMART" id="SM00278"/>
    </source>
</evidence>
<proteinExistence type="predicted"/>
<dbReference type="Proteomes" id="UP000239814">
    <property type="component" value="Chromosome"/>
</dbReference>
<evidence type="ECO:0000313" key="4">
    <source>
        <dbReference type="EMBL" id="AVM01193.1"/>
    </source>
</evidence>
<dbReference type="Gene3D" id="1.10.150.320">
    <property type="entry name" value="Photosystem II 12 kDa extrinsic protein"/>
    <property type="match status" value="1"/>
</dbReference>
<dbReference type="InterPro" id="IPR019554">
    <property type="entry name" value="Soluble_ligand-bd"/>
</dbReference>
<dbReference type="GO" id="GO:0015628">
    <property type="term" value="P:protein secretion by the type II secretion system"/>
    <property type="evidence" value="ECO:0007669"/>
    <property type="project" value="TreeGrafter"/>
</dbReference>
<dbReference type="GO" id="GO:0006281">
    <property type="term" value="P:DNA repair"/>
    <property type="evidence" value="ECO:0007669"/>
    <property type="project" value="InterPro"/>
</dbReference>
<keyword evidence="5" id="KW-1185">Reference proteome</keyword>
<gene>
    <name evidence="4" type="ORF">C6V83_13990</name>
</gene>
<dbReference type="OrthoDB" id="9758724at2"/>
<dbReference type="RefSeq" id="WP_105942904.1">
    <property type="nucleotide sequence ID" value="NZ_CP027433.1"/>
</dbReference>
<dbReference type="SUPFAM" id="SSF47781">
    <property type="entry name" value="RuvA domain 2-like"/>
    <property type="match status" value="1"/>
</dbReference>
<evidence type="ECO:0000256" key="1">
    <source>
        <dbReference type="SAM" id="MobiDB-lite"/>
    </source>
</evidence>
<dbReference type="GO" id="GO:0003677">
    <property type="term" value="F:DNA binding"/>
    <property type="evidence" value="ECO:0007669"/>
    <property type="project" value="InterPro"/>
</dbReference>
<feature type="compositionally biased region" description="Basic and acidic residues" evidence="1">
    <location>
        <begin position="68"/>
        <end position="95"/>
    </location>
</feature>
<feature type="compositionally biased region" description="Basic and acidic residues" evidence="1">
    <location>
        <begin position="115"/>
        <end position="126"/>
    </location>
</feature>
<feature type="compositionally biased region" description="Basic and acidic residues" evidence="1">
    <location>
        <begin position="12"/>
        <end position="24"/>
    </location>
</feature>
<feature type="domain" description="Helix-hairpin-helix DNA-binding motif class 1" evidence="3">
    <location>
        <begin position="360"/>
        <end position="379"/>
    </location>
</feature>
<keyword evidence="2" id="KW-0812">Transmembrane</keyword>
<keyword evidence="2" id="KW-1133">Transmembrane helix</keyword>
<feature type="compositionally biased region" description="Acidic residues" evidence="1">
    <location>
        <begin position="172"/>
        <end position="189"/>
    </location>
</feature>
<dbReference type="Pfam" id="PF12836">
    <property type="entry name" value="HHH_3"/>
    <property type="match status" value="1"/>
</dbReference>
<dbReference type="Pfam" id="PF10531">
    <property type="entry name" value="SLBB"/>
    <property type="match status" value="1"/>
</dbReference>
<dbReference type="SMART" id="SM00278">
    <property type="entry name" value="HhH1"/>
    <property type="match status" value="2"/>
</dbReference>
<organism evidence="4 5">
    <name type="scientific">Gordonia iterans</name>
    <dbReference type="NCBI Taxonomy" id="1004901"/>
    <lineage>
        <taxon>Bacteria</taxon>
        <taxon>Bacillati</taxon>
        <taxon>Actinomycetota</taxon>
        <taxon>Actinomycetes</taxon>
        <taxon>Mycobacteriales</taxon>
        <taxon>Gordoniaceae</taxon>
        <taxon>Gordonia</taxon>
    </lineage>
</organism>
<feature type="domain" description="Helix-hairpin-helix DNA-binding motif class 1" evidence="3">
    <location>
        <begin position="390"/>
        <end position="409"/>
    </location>
</feature>
<dbReference type="InterPro" id="IPR004509">
    <property type="entry name" value="Competence_ComEA_HhH"/>
</dbReference>
<dbReference type="GO" id="GO:0015627">
    <property type="term" value="C:type II protein secretion system complex"/>
    <property type="evidence" value="ECO:0007669"/>
    <property type="project" value="TreeGrafter"/>
</dbReference>
<dbReference type="NCBIfam" id="TIGR00426">
    <property type="entry name" value="competence protein ComEA helix-hairpin-helix repeat region"/>
    <property type="match status" value="1"/>
</dbReference>
<keyword evidence="2" id="KW-0472">Membrane</keyword>
<name>A0A2S0KHP4_9ACTN</name>
<dbReference type="PANTHER" id="PTHR21180:SF32">
    <property type="entry name" value="ENDONUCLEASE_EXONUCLEASE_PHOSPHATASE FAMILY DOMAIN-CONTAINING PROTEIN 1"/>
    <property type="match status" value="1"/>
</dbReference>
<sequence length="413" mass="43120">MARRTRTTQRGGLDRILPRDDPRARAPRGRPHADRARGAASPRPAAGDDWGATRIPDWLDTAAGRRAWSGDREVEHRDDDSGDRAETRADGEPRRVPRRAGGVAREEASSDGGDWNDRDRNDRDGNEGAGDDSGAAGDDTGHWDEVLDRSGSPGDGEFADRGHEDAYAEPGTEPEDWDDGEWDEDEDWEDPPRRRLTMLPPAAIGLIGVGVIACVIAGFSLLRGTEPVAPLVDFPASAGPSSQAAPGAPSAETPAEIVVSVAGLVRRPGLVRLPPNSRVAEALDRAGGARENADLLSLNLAQILHDGDQVLVGTREGGAGAVRSAVVSSAPGTAPDTSPGTVPGAAPQSGTVNLNTATEAELDTLPGVGPVTAKAIIAWRERNGGFASVDQLAEVEGIGPARLAKLRDAVTVG</sequence>
<accession>A0A2S0KHP4</accession>
<dbReference type="InterPro" id="IPR051675">
    <property type="entry name" value="Endo/Exo/Phosphatase_dom_1"/>
</dbReference>
<dbReference type="KEGG" id="git:C6V83_13990"/>
<feature type="compositionally biased region" description="Basic and acidic residues" evidence="1">
    <location>
        <begin position="139"/>
        <end position="148"/>
    </location>
</feature>
<dbReference type="InterPro" id="IPR003583">
    <property type="entry name" value="Hlx-hairpin-Hlx_DNA-bd_motif"/>
</dbReference>